<dbReference type="NCBIfam" id="TIGR00644">
    <property type="entry name" value="recJ"/>
    <property type="match status" value="1"/>
</dbReference>
<feature type="region of interest" description="Disordered" evidence="7">
    <location>
        <begin position="577"/>
        <end position="617"/>
    </location>
</feature>
<dbReference type="AlphaFoldDB" id="A0A0K8MIU7"/>
<dbReference type="InterPro" id="IPR004610">
    <property type="entry name" value="RecJ"/>
</dbReference>
<evidence type="ECO:0000256" key="6">
    <source>
        <dbReference type="SAM" id="Coils"/>
    </source>
</evidence>
<evidence type="ECO:0000259" key="10">
    <source>
        <dbReference type="Pfam" id="PF10141"/>
    </source>
</evidence>
<evidence type="ECO:0000256" key="5">
    <source>
        <dbReference type="ARBA" id="ARBA00022839"/>
    </source>
</evidence>
<dbReference type="SUPFAM" id="SSF64182">
    <property type="entry name" value="DHH phosphoesterases"/>
    <property type="match status" value="1"/>
</dbReference>
<keyword evidence="3" id="KW-0540">Nuclease</keyword>
<comment type="similarity">
    <text evidence="1">Belongs to the RecJ family.</text>
</comment>
<keyword evidence="6" id="KW-0175">Coiled coil</keyword>
<evidence type="ECO:0000313" key="13">
    <source>
        <dbReference type="Proteomes" id="UP000253891"/>
    </source>
</evidence>
<dbReference type="InterPro" id="IPR051673">
    <property type="entry name" value="SSDNA_exonuclease_RecJ"/>
</dbReference>
<organism evidence="12 13">
    <name type="scientific">Fructobacillus ficulneus</name>
    <dbReference type="NCBI Taxonomy" id="157463"/>
    <lineage>
        <taxon>Bacteria</taxon>
        <taxon>Bacillati</taxon>
        <taxon>Bacillota</taxon>
        <taxon>Bacilli</taxon>
        <taxon>Lactobacillales</taxon>
        <taxon>Lactobacillaceae</taxon>
        <taxon>Fructobacillus</taxon>
    </lineage>
</organism>
<evidence type="ECO:0000256" key="1">
    <source>
        <dbReference type="ARBA" id="ARBA00005915"/>
    </source>
</evidence>
<reference evidence="12 13" key="1">
    <citation type="journal article" date="2015" name="BMC Genomics">
        <title>Comparative genomics of Fructobacillus spp. and Leuconostoc spp. reveals niche-specific evolution of Fructobacillus spp.</title>
        <authorList>
            <person name="Endo A."/>
            <person name="Tanizawa Y."/>
            <person name="Tanaka N."/>
            <person name="Maeno S."/>
            <person name="Kumar H."/>
            <person name="Shiwa Y."/>
            <person name="Okada S."/>
            <person name="Yoshikawa H."/>
            <person name="Dicks L."/>
            <person name="Nakagawa J."/>
            <person name="Arita M."/>
        </authorList>
    </citation>
    <scope>NUCLEOTIDE SEQUENCE [LARGE SCALE GENOMIC DNA]</scope>
    <source>
        <strain evidence="12 13">JCM 12225</strain>
    </source>
</reference>
<dbReference type="RefSeq" id="WP_061993454.1">
    <property type="nucleotide sequence ID" value="NZ_DF968005.1"/>
</dbReference>
<evidence type="ECO:0000259" key="9">
    <source>
        <dbReference type="Pfam" id="PF02272"/>
    </source>
</evidence>
<dbReference type="InterPro" id="IPR001667">
    <property type="entry name" value="DDH_dom"/>
</dbReference>
<dbReference type="InterPro" id="IPR038763">
    <property type="entry name" value="DHH_sf"/>
</dbReference>
<dbReference type="PANTHER" id="PTHR30255:SF2">
    <property type="entry name" value="SINGLE-STRANDED-DNA-SPECIFIC EXONUCLEASE RECJ"/>
    <property type="match status" value="1"/>
</dbReference>
<proteinExistence type="inferred from homology"/>
<protein>
    <recommendedName>
        <fullName evidence="2">Single-stranded-DNA-specific exonuclease RecJ</fullName>
    </recommendedName>
</protein>
<evidence type="ECO:0000256" key="3">
    <source>
        <dbReference type="ARBA" id="ARBA00022722"/>
    </source>
</evidence>
<dbReference type="Pfam" id="PF01368">
    <property type="entry name" value="DHH"/>
    <property type="match status" value="1"/>
</dbReference>
<dbReference type="GO" id="GO:0006310">
    <property type="term" value="P:DNA recombination"/>
    <property type="evidence" value="ECO:0007669"/>
    <property type="project" value="InterPro"/>
</dbReference>
<dbReference type="InterPro" id="IPR041122">
    <property type="entry name" value="RecJ_OB"/>
</dbReference>
<feature type="domain" description="DDH" evidence="8">
    <location>
        <begin position="82"/>
        <end position="234"/>
    </location>
</feature>
<dbReference type="InterPro" id="IPR003156">
    <property type="entry name" value="DHHA1_dom"/>
</dbReference>
<evidence type="ECO:0000256" key="2">
    <source>
        <dbReference type="ARBA" id="ARBA00019841"/>
    </source>
</evidence>
<dbReference type="STRING" id="157463.GCA_001047075_01016"/>
<dbReference type="Pfam" id="PF02272">
    <property type="entry name" value="DHHA1"/>
    <property type="match status" value="1"/>
</dbReference>
<gene>
    <name evidence="12" type="ORF">FFIC_281100</name>
</gene>
<dbReference type="GO" id="GO:0008409">
    <property type="term" value="F:5'-3' exonuclease activity"/>
    <property type="evidence" value="ECO:0007669"/>
    <property type="project" value="InterPro"/>
</dbReference>
<dbReference type="Gene3D" id="2.40.50.460">
    <property type="match status" value="1"/>
</dbReference>
<name>A0A0K8MIU7_9LACO</name>
<dbReference type="InterPro" id="IPR018779">
    <property type="entry name" value="RecJ_C"/>
</dbReference>
<dbReference type="Pfam" id="PF17768">
    <property type="entry name" value="RecJ_OB"/>
    <property type="match status" value="1"/>
</dbReference>
<dbReference type="Proteomes" id="UP000253891">
    <property type="component" value="Unassembled WGS sequence"/>
</dbReference>
<dbReference type="GO" id="GO:0003676">
    <property type="term" value="F:nucleic acid binding"/>
    <property type="evidence" value="ECO:0007669"/>
    <property type="project" value="InterPro"/>
</dbReference>
<feature type="coiled-coil region" evidence="6">
    <location>
        <begin position="310"/>
        <end position="337"/>
    </location>
</feature>
<dbReference type="PANTHER" id="PTHR30255">
    <property type="entry name" value="SINGLE-STRANDED-DNA-SPECIFIC EXONUCLEASE RECJ"/>
    <property type="match status" value="1"/>
</dbReference>
<sequence length="710" mass="76192">MVPTNWQLLDQPDSALSLKLQAQLNLTPVTAGLLVQNGIDSVNAARAFLQPDFASIHDPAEFFQMDQAVERIQEAVFSGEPIVVYGDYDVDGITSTAIMVETLTSLGAEVSPYIPNRFTDGYGPNRATYERLIDETGAGLIITVDNGVGGQEAIDWAKTQGVDVVVTDHHALPDVLPDAYAIIHPRHPEGTYPFGELSGAGVAFKVAQAILADGQPAQGLEDLPTEFLDLVALGAVADVVSLTDENRAFVTWGLKAIEESPRPGIAALLKSAKHAKGQAVLAETIGFKLAPRLNAIGRLADGQLGLDLLLTKDEDQAKAIAKEVESLNDERRLLADQVLAEAQAQLQDPEIAESPVLLVAGNDWHQGILGIVAARLVNLFHKPVVALTLVDGLYKGSGRSCGDFDLHEFLSAFADQFTSFGGHAGALGVSMTPEALTNVRQQVKVAGVDLDFSDQPLAVNFVISPAMLTPEFYQQIARLEPFGQGNPQPIVALEDVSLQEVKTMGADNQHLKLNFAGGRGQVEALAFNQPELVAEALTKKTATLAGGVGVNTFAGKTRLQIMIEDVVFPEIEEQPAVSNQVDARTNRGQGSGQVSSNPHQQNVQQNQGPSRPGGQVSSLTLALQQTGPADFAKLYKYLYSHQQLDVIGHLEMVLSELSFQEKQFKLMIQVFLDLKFVKISSGTILCIPSSSKKSLESSTTYQRYFAGSAG</sequence>
<keyword evidence="4" id="KW-0378">Hydrolase</keyword>
<evidence type="ECO:0000256" key="4">
    <source>
        <dbReference type="ARBA" id="ARBA00022801"/>
    </source>
</evidence>
<dbReference type="Gene3D" id="3.90.1640.30">
    <property type="match status" value="1"/>
</dbReference>
<evidence type="ECO:0000313" key="12">
    <source>
        <dbReference type="EMBL" id="GAP00104.1"/>
    </source>
</evidence>
<evidence type="ECO:0000259" key="11">
    <source>
        <dbReference type="Pfam" id="PF17768"/>
    </source>
</evidence>
<feature type="domain" description="RecJ OB" evidence="11">
    <location>
        <begin position="462"/>
        <end position="565"/>
    </location>
</feature>
<accession>A0A0K8MIU7</accession>
<dbReference type="EMBL" id="DF968005">
    <property type="protein sequence ID" value="GAP00104.1"/>
    <property type="molecule type" value="Genomic_DNA"/>
</dbReference>
<keyword evidence="13" id="KW-1185">Reference proteome</keyword>
<feature type="domain" description="Single-stranded-DNA-specific exonuclease RecJ C-terminal" evidence="10">
    <location>
        <begin position="630"/>
        <end position="703"/>
    </location>
</feature>
<keyword evidence="5 12" id="KW-0269">Exonuclease</keyword>
<evidence type="ECO:0000259" key="8">
    <source>
        <dbReference type="Pfam" id="PF01368"/>
    </source>
</evidence>
<dbReference type="GO" id="GO:0006281">
    <property type="term" value="P:DNA repair"/>
    <property type="evidence" value="ECO:0007669"/>
    <property type="project" value="InterPro"/>
</dbReference>
<dbReference type="Pfam" id="PF10141">
    <property type="entry name" value="ssDNA-exonuc_C"/>
    <property type="match status" value="1"/>
</dbReference>
<dbReference type="OrthoDB" id="9809852at2"/>
<evidence type="ECO:0000256" key="7">
    <source>
        <dbReference type="SAM" id="MobiDB-lite"/>
    </source>
</evidence>
<feature type="domain" description="DHHA1" evidence="9">
    <location>
        <begin position="357"/>
        <end position="444"/>
    </location>
</feature>